<dbReference type="Pfam" id="PF01914">
    <property type="entry name" value="MarC"/>
    <property type="match status" value="1"/>
</dbReference>
<dbReference type="STRING" id="1121391.SAMN02745206_00707"/>
<reference evidence="9" key="1">
    <citation type="submission" date="2016-11" db="EMBL/GenBank/DDBJ databases">
        <authorList>
            <person name="Varghese N."/>
            <person name="Submissions S."/>
        </authorList>
    </citation>
    <scope>NUCLEOTIDE SEQUENCE [LARGE SCALE GENOMIC DNA]</scope>
    <source>
        <strain evidence="9">DSM 9756</strain>
    </source>
</reference>
<evidence type="ECO:0000256" key="2">
    <source>
        <dbReference type="ARBA" id="ARBA00009784"/>
    </source>
</evidence>
<keyword evidence="6 7" id="KW-0472">Membrane</keyword>
<evidence type="ECO:0000256" key="1">
    <source>
        <dbReference type="ARBA" id="ARBA00004651"/>
    </source>
</evidence>
<feature type="transmembrane region" description="Helical" evidence="7">
    <location>
        <begin position="175"/>
        <end position="193"/>
    </location>
</feature>
<evidence type="ECO:0000256" key="3">
    <source>
        <dbReference type="ARBA" id="ARBA00022475"/>
    </source>
</evidence>
<protein>
    <recommendedName>
        <fullName evidence="7">UPF0056 membrane protein</fullName>
    </recommendedName>
</protein>
<dbReference type="GO" id="GO:0005886">
    <property type="term" value="C:plasma membrane"/>
    <property type="evidence" value="ECO:0007669"/>
    <property type="project" value="UniProtKB-SubCell"/>
</dbReference>
<dbReference type="PANTHER" id="PTHR33508:SF10">
    <property type="entry name" value="UPF0056 INNER MEMBRANE PROTEIN YHGN"/>
    <property type="match status" value="1"/>
</dbReference>
<evidence type="ECO:0000256" key="7">
    <source>
        <dbReference type="RuleBase" id="RU362048"/>
    </source>
</evidence>
<organism evidence="8 9">
    <name type="scientific">Desulfacinum infernum DSM 9756</name>
    <dbReference type="NCBI Taxonomy" id="1121391"/>
    <lineage>
        <taxon>Bacteria</taxon>
        <taxon>Pseudomonadati</taxon>
        <taxon>Thermodesulfobacteriota</taxon>
        <taxon>Syntrophobacteria</taxon>
        <taxon>Syntrophobacterales</taxon>
        <taxon>Syntrophobacteraceae</taxon>
        <taxon>Desulfacinum</taxon>
    </lineage>
</organism>
<evidence type="ECO:0000256" key="4">
    <source>
        <dbReference type="ARBA" id="ARBA00022692"/>
    </source>
</evidence>
<sequence length="198" mass="21789">MTFYSAFVLLFMVIDPFGNVPFFVAALANVAPERRNRVILRELLIGYVVMVLFLFSGRPLLALLGISEPALTLAGGVLLFLIAVRMVFPPSPHAWKEEVEGEPFVVPLAVPYIAGPSLLAVELLLMSREPHRWPEWLMALTLAWAITAVIVFLGSRMAARLGARGLIAIERLMGMILVAISIQMLLTGLNAYFRMPGA</sequence>
<keyword evidence="9" id="KW-1185">Reference proteome</keyword>
<dbReference type="InterPro" id="IPR002771">
    <property type="entry name" value="Multi_antbiot-R_MarC"/>
</dbReference>
<dbReference type="NCBIfam" id="TIGR00427">
    <property type="entry name" value="NAAT family transporter"/>
    <property type="match status" value="1"/>
</dbReference>
<feature type="transmembrane region" description="Helical" evidence="7">
    <location>
        <begin position="104"/>
        <end position="124"/>
    </location>
</feature>
<dbReference type="PANTHER" id="PTHR33508">
    <property type="entry name" value="UPF0056 MEMBRANE PROTEIN YHCE"/>
    <property type="match status" value="1"/>
</dbReference>
<evidence type="ECO:0000313" key="9">
    <source>
        <dbReference type="Proteomes" id="UP000184076"/>
    </source>
</evidence>
<feature type="transmembrane region" description="Helical" evidence="7">
    <location>
        <begin position="70"/>
        <end position="88"/>
    </location>
</feature>
<feature type="transmembrane region" description="Helical" evidence="7">
    <location>
        <begin position="43"/>
        <end position="64"/>
    </location>
</feature>
<dbReference type="EMBL" id="FQVB01000006">
    <property type="protein sequence ID" value="SHE70356.1"/>
    <property type="molecule type" value="Genomic_DNA"/>
</dbReference>
<dbReference type="Proteomes" id="UP000184076">
    <property type="component" value="Unassembled WGS sequence"/>
</dbReference>
<keyword evidence="4 7" id="KW-0812">Transmembrane</keyword>
<gene>
    <name evidence="8" type="ORF">SAMN02745206_00707</name>
</gene>
<comment type="similarity">
    <text evidence="2 7">Belongs to the UPF0056 (MarC) family.</text>
</comment>
<feature type="transmembrane region" description="Helical" evidence="7">
    <location>
        <begin position="6"/>
        <end position="31"/>
    </location>
</feature>
<evidence type="ECO:0000313" key="8">
    <source>
        <dbReference type="EMBL" id="SHE70356.1"/>
    </source>
</evidence>
<keyword evidence="5 7" id="KW-1133">Transmembrane helix</keyword>
<dbReference type="OrthoDB" id="21094at2"/>
<feature type="transmembrane region" description="Helical" evidence="7">
    <location>
        <begin position="136"/>
        <end position="154"/>
    </location>
</feature>
<comment type="subcellular location">
    <subcellularLocation>
        <location evidence="1 7">Cell membrane</location>
        <topology evidence="1 7">Multi-pass membrane protein</topology>
    </subcellularLocation>
</comment>
<evidence type="ECO:0000256" key="6">
    <source>
        <dbReference type="ARBA" id="ARBA00023136"/>
    </source>
</evidence>
<dbReference type="AlphaFoldDB" id="A0A1M4VMS3"/>
<dbReference type="RefSeq" id="WP_073037000.1">
    <property type="nucleotide sequence ID" value="NZ_FQVB01000006.1"/>
</dbReference>
<evidence type="ECO:0000256" key="5">
    <source>
        <dbReference type="ARBA" id="ARBA00022989"/>
    </source>
</evidence>
<accession>A0A1M4VMS3</accession>
<proteinExistence type="inferred from homology"/>
<keyword evidence="3" id="KW-1003">Cell membrane</keyword>
<name>A0A1M4VMS3_9BACT</name>